<evidence type="ECO:0000256" key="3">
    <source>
        <dbReference type="SAM" id="SignalP"/>
    </source>
</evidence>
<dbReference type="RefSeq" id="WP_305964389.1">
    <property type="nucleotide sequence ID" value="NZ_JAVAMQ010000018.1"/>
</dbReference>
<feature type="chain" id="PRO_5045762642" evidence="3">
    <location>
        <begin position="23"/>
        <end position="374"/>
    </location>
</feature>
<organism evidence="4 5">
    <name type="scientific">Paracoccus spongiarum</name>
    <dbReference type="NCBI Taxonomy" id="3064387"/>
    <lineage>
        <taxon>Bacteria</taxon>
        <taxon>Pseudomonadati</taxon>
        <taxon>Pseudomonadota</taxon>
        <taxon>Alphaproteobacteria</taxon>
        <taxon>Rhodobacterales</taxon>
        <taxon>Paracoccaceae</taxon>
        <taxon>Paracoccus</taxon>
    </lineage>
</organism>
<keyword evidence="5" id="KW-1185">Reference proteome</keyword>
<gene>
    <name evidence="4" type="ORF">Q5Y72_15785</name>
</gene>
<keyword evidence="3" id="KW-0732">Signal</keyword>
<protein>
    <submittedName>
        <fullName evidence="4">Efflux RND transporter periplasmic adaptor subunit</fullName>
    </submittedName>
</protein>
<dbReference type="EMBL" id="JAVAMQ010000018">
    <property type="protein sequence ID" value="MDP5308545.1"/>
    <property type="molecule type" value="Genomic_DNA"/>
</dbReference>
<feature type="coiled-coil region" evidence="2">
    <location>
        <begin position="141"/>
        <end position="175"/>
    </location>
</feature>
<dbReference type="SUPFAM" id="SSF111369">
    <property type="entry name" value="HlyD-like secretion proteins"/>
    <property type="match status" value="1"/>
</dbReference>
<evidence type="ECO:0000256" key="2">
    <source>
        <dbReference type="SAM" id="Coils"/>
    </source>
</evidence>
<dbReference type="NCBIfam" id="TIGR01730">
    <property type="entry name" value="RND_mfp"/>
    <property type="match status" value="1"/>
</dbReference>
<dbReference type="Gene3D" id="1.10.287.470">
    <property type="entry name" value="Helix hairpin bin"/>
    <property type="match status" value="1"/>
</dbReference>
<proteinExistence type="inferred from homology"/>
<name>A0ABT9JFF8_9RHOB</name>
<sequence length="374" mass="39181">MIPARLLPAAAALAMLVSALPAACLTLPDWLSLTSRAEETPAPRPVVTEILADRDALARWVPGVVASRKQVAMAFQTLGRIEARHVELGDRVEQGDVLAELATEDLEANTRAARAALGAAEVQLSTARSTLDRTTALAARNVASDAQLEQAQRAAAAAEAEAAQAASELARAEDARNFAVMSAPFAGVVSAIFEAPGAVVDAGAPVLQLSAENRREAVIDLPEAALASLPKDAAFTVWQRSRPALQVPALLDRIDPLADAATRTRRLYLSLPADAPFRLGALVRARLGLPDAPMPSVPAEAIFRRDGQALVWRVLRRGSGPSATASVEAVAIDTGTELLGRVVVTGGLDRGDEIVIRGVNSLVEGQAVGRRVDP</sequence>
<reference evidence="4 5" key="1">
    <citation type="submission" date="2023-08" db="EMBL/GenBank/DDBJ databases">
        <authorList>
            <person name="Park J.-S."/>
        </authorList>
    </citation>
    <scope>NUCLEOTIDE SEQUENCE [LARGE SCALE GENOMIC DNA]</scope>
    <source>
        <strain evidence="4 5">2205BS29-5</strain>
    </source>
</reference>
<evidence type="ECO:0000256" key="1">
    <source>
        <dbReference type="ARBA" id="ARBA00009477"/>
    </source>
</evidence>
<feature type="signal peptide" evidence="3">
    <location>
        <begin position="1"/>
        <end position="22"/>
    </location>
</feature>
<comment type="caution">
    <text evidence="4">The sequence shown here is derived from an EMBL/GenBank/DDBJ whole genome shotgun (WGS) entry which is preliminary data.</text>
</comment>
<dbReference type="Gene3D" id="2.40.30.170">
    <property type="match status" value="1"/>
</dbReference>
<dbReference type="InterPro" id="IPR006143">
    <property type="entry name" value="RND_pump_MFP"/>
</dbReference>
<dbReference type="Gene3D" id="2.40.420.20">
    <property type="match status" value="1"/>
</dbReference>
<accession>A0ABT9JFF8</accession>
<dbReference type="PANTHER" id="PTHR30469">
    <property type="entry name" value="MULTIDRUG RESISTANCE PROTEIN MDTA"/>
    <property type="match status" value="1"/>
</dbReference>
<keyword evidence="2" id="KW-0175">Coiled coil</keyword>
<dbReference type="Proteomes" id="UP001224997">
    <property type="component" value="Unassembled WGS sequence"/>
</dbReference>
<comment type="similarity">
    <text evidence="1">Belongs to the membrane fusion protein (MFP) (TC 8.A.1) family.</text>
</comment>
<dbReference type="Gene3D" id="2.40.50.100">
    <property type="match status" value="1"/>
</dbReference>
<evidence type="ECO:0000313" key="5">
    <source>
        <dbReference type="Proteomes" id="UP001224997"/>
    </source>
</evidence>
<evidence type="ECO:0000313" key="4">
    <source>
        <dbReference type="EMBL" id="MDP5308545.1"/>
    </source>
</evidence>
<dbReference type="PANTHER" id="PTHR30469:SF15">
    <property type="entry name" value="HLYD FAMILY OF SECRETION PROTEINS"/>
    <property type="match status" value="1"/>
</dbReference>